<gene>
    <name evidence="1" type="ORF">BN1086_00802</name>
</gene>
<dbReference type="EMBL" id="LK931336">
    <property type="protein sequence ID" value="CDZ82716.1"/>
    <property type="molecule type" value="Genomic_DNA"/>
</dbReference>
<accession>A0A078LC92</accession>
<sequence>MIAKKSPEEIQSAIDLIKDLPGVPAWMLDANNYGSEAPLTQEELYEFAEFHTKQLRVNAALHYLNSCDDRFGRKENGQQVFRAPGVVIDIDQNVIETLLIHQVERYVMEEKPEEKYLAPMRFYMGDEVNRKEHGSTWLIDFIDSVFIEGANEFKNLFDNCGSTIH</sequence>
<dbReference type="AlphaFoldDB" id="A0A078LC92"/>
<reference evidence="1" key="1">
    <citation type="submission" date="2014-06" db="EMBL/GenBank/DDBJ databases">
        <authorList>
            <person name="Urmite Genomes Urmite Genomes"/>
        </authorList>
    </citation>
    <scope>NUCLEOTIDE SEQUENCE</scope>
</reference>
<organism evidence="1">
    <name type="scientific">Citrobacter koseri</name>
    <name type="common">Citrobacter diversus</name>
    <dbReference type="NCBI Taxonomy" id="545"/>
    <lineage>
        <taxon>Bacteria</taxon>
        <taxon>Pseudomonadati</taxon>
        <taxon>Pseudomonadota</taxon>
        <taxon>Gammaproteobacteria</taxon>
        <taxon>Enterobacterales</taxon>
        <taxon>Enterobacteriaceae</taxon>
        <taxon>Citrobacter</taxon>
    </lineage>
</organism>
<name>A0A078LC92_CITKO</name>
<protein>
    <submittedName>
        <fullName evidence="1">Uncharacterized protein</fullName>
    </submittedName>
</protein>
<evidence type="ECO:0000313" key="1">
    <source>
        <dbReference type="EMBL" id="CDZ82716.1"/>
    </source>
</evidence>
<proteinExistence type="predicted"/>
<dbReference type="PATRIC" id="fig|545.12.peg.802"/>